<dbReference type="OrthoDB" id="128665at2759"/>
<organism evidence="1 2">
    <name type="scientific">Araneus ventricosus</name>
    <name type="common">Orbweaver spider</name>
    <name type="synonym">Epeira ventricosa</name>
    <dbReference type="NCBI Taxonomy" id="182803"/>
    <lineage>
        <taxon>Eukaryota</taxon>
        <taxon>Metazoa</taxon>
        <taxon>Ecdysozoa</taxon>
        <taxon>Arthropoda</taxon>
        <taxon>Chelicerata</taxon>
        <taxon>Arachnida</taxon>
        <taxon>Araneae</taxon>
        <taxon>Araneomorphae</taxon>
        <taxon>Entelegynae</taxon>
        <taxon>Araneoidea</taxon>
        <taxon>Araneidae</taxon>
        <taxon>Araneus</taxon>
    </lineage>
</organism>
<dbReference type="EMBL" id="BGPR01006772">
    <property type="protein sequence ID" value="GBN21729.1"/>
    <property type="molecule type" value="Genomic_DNA"/>
</dbReference>
<protein>
    <recommendedName>
        <fullName evidence="3">RNase H type-1 domain-containing protein</fullName>
    </recommendedName>
</protein>
<keyword evidence="2" id="KW-1185">Reference proteome</keyword>
<dbReference type="AlphaFoldDB" id="A0A4Y2M4S5"/>
<proteinExistence type="predicted"/>
<gene>
    <name evidence="1" type="ORF">AVEN_171313_1</name>
</gene>
<sequence length="84" mass="9749">MAAAGRSRVRGCDVTCIRSIRLAVMYTTRRQQRQAKITSDSRSALMSLASLHERRLIINEIKDNIREYLGDIQFNRIRAHRGFE</sequence>
<reference evidence="1 2" key="1">
    <citation type="journal article" date="2019" name="Sci. Rep.">
        <title>Orb-weaving spider Araneus ventricosus genome elucidates the spidroin gene catalogue.</title>
        <authorList>
            <person name="Kono N."/>
            <person name="Nakamura H."/>
            <person name="Ohtoshi R."/>
            <person name="Moran D.A.P."/>
            <person name="Shinohara A."/>
            <person name="Yoshida Y."/>
            <person name="Fujiwara M."/>
            <person name="Mori M."/>
            <person name="Tomita M."/>
            <person name="Arakawa K."/>
        </authorList>
    </citation>
    <scope>NUCLEOTIDE SEQUENCE [LARGE SCALE GENOMIC DNA]</scope>
</reference>
<evidence type="ECO:0008006" key="3">
    <source>
        <dbReference type="Google" id="ProtNLM"/>
    </source>
</evidence>
<comment type="caution">
    <text evidence="1">The sequence shown here is derived from an EMBL/GenBank/DDBJ whole genome shotgun (WGS) entry which is preliminary data.</text>
</comment>
<evidence type="ECO:0000313" key="1">
    <source>
        <dbReference type="EMBL" id="GBN21729.1"/>
    </source>
</evidence>
<dbReference type="Proteomes" id="UP000499080">
    <property type="component" value="Unassembled WGS sequence"/>
</dbReference>
<accession>A0A4Y2M4S5</accession>
<name>A0A4Y2M4S5_ARAVE</name>
<evidence type="ECO:0000313" key="2">
    <source>
        <dbReference type="Proteomes" id="UP000499080"/>
    </source>
</evidence>